<dbReference type="KEGG" id="bhan:CGC63_10280"/>
<dbReference type="AlphaFoldDB" id="C9L7A0"/>
<keyword evidence="2" id="KW-1185">Reference proteome</keyword>
<evidence type="ECO:0000313" key="2">
    <source>
        <dbReference type="Proteomes" id="UP000003755"/>
    </source>
</evidence>
<proteinExistence type="predicted"/>
<dbReference type="Proteomes" id="UP000003755">
    <property type="component" value="Unassembled WGS sequence"/>
</dbReference>
<dbReference type="HOGENOM" id="CLU_1709692_0_0_9"/>
<dbReference type="EMBL" id="ABYU02000012">
    <property type="protein sequence ID" value="EEX22294.1"/>
    <property type="molecule type" value="Genomic_DNA"/>
</dbReference>
<protein>
    <submittedName>
        <fullName evidence="1">Uncharacterized protein</fullName>
    </submittedName>
</protein>
<reference evidence="1" key="1">
    <citation type="submission" date="2009-09" db="EMBL/GenBank/DDBJ databases">
        <authorList>
            <person name="Weinstock G."/>
            <person name="Sodergren E."/>
            <person name="Clifton S."/>
            <person name="Fulton L."/>
            <person name="Fulton B."/>
            <person name="Courtney L."/>
            <person name="Fronick C."/>
            <person name="Harrison M."/>
            <person name="Strong C."/>
            <person name="Farmer C."/>
            <person name="Delahaunty K."/>
            <person name="Markovic C."/>
            <person name="Hall O."/>
            <person name="Minx P."/>
            <person name="Tomlinson C."/>
            <person name="Mitreva M."/>
            <person name="Nelson J."/>
            <person name="Hou S."/>
            <person name="Wollam A."/>
            <person name="Pepin K.H."/>
            <person name="Johnson M."/>
            <person name="Bhonagiri V."/>
            <person name="Nash W.E."/>
            <person name="Warren W."/>
            <person name="Chinwalla A."/>
            <person name="Mardis E.R."/>
            <person name="Wilson R.K."/>
        </authorList>
    </citation>
    <scope>NUCLEOTIDE SEQUENCE [LARGE SCALE GENOMIC DNA]</scope>
    <source>
        <strain evidence="1">DSM 20583</strain>
    </source>
</reference>
<accession>C9L7A0</accession>
<sequence>MIEDDRPIRICPKCGSIITARRSDECNTCDLEWDKLILTNYTFKIRLEMDKEQKREWEEMLRKRYVLSPDNPYYDKEAWNRREDIEFQIQLQKDNWEKKRNEEAAQSQSHQLICPKCAGTNFTPVRRKWSFITGFMTNKVDMVCNDCGHVVKK</sequence>
<evidence type="ECO:0000313" key="1">
    <source>
        <dbReference type="EMBL" id="EEX22294.1"/>
    </source>
</evidence>
<name>C9L7A0_BLAHA</name>
<dbReference type="RefSeq" id="WP_003020095.1">
    <property type="nucleotide sequence ID" value="NZ_CP022413.2"/>
</dbReference>
<comment type="caution">
    <text evidence="1">The sequence shown here is derived from an EMBL/GenBank/DDBJ whole genome shotgun (WGS) entry which is preliminary data.</text>
</comment>
<organism evidence="1 2">
    <name type="scientific">Blautia hansenii DSM 20583</name>
    <dbReference type="NCBI Taxonomy" id="537007"/>
    <lineage>
        <taxon>Bacteria</taxon>
        <taxon>Bacillati</taxon>
        <taxon>Bacillota</taxon>
        <taxon>Clostridia</taxon>
        <taxon>Lachnospirales</taxon>
        <taxon>Lachnospiraceae</taxon>
        <taxon>Blautia</taxon>
    </lineage>
</organism>
<gene>
    <name evidence="1" type="ORF">BLAHAN_05262</name>
</gene>